<dbReference type="EMBL" id="CP042469">
    <property type="protein sequence ID" value="QOX65399.1"/>
    <property type="molecule type" value="Genomic_DNA"/>
</dbReference>
<evidence type="ECO:0000313" key="1">
    <source>
        <dbReference type="EMBL" id="QOX65399.1"/>
    </source>
</evidence>
<accession>A0ACD1AGB5</accession>
<organism evidence="1 2">
    <name type="scientific">Anoxybacterium hadale</name>
    <dbReference type="NCBI Taxonomy" id="3408580"/>
    <lineage>
        <taxon>Bacteria</taxon>
        <taxon>Bacillati</taxon>
        <taxon>Bacillota</taxon>
        <taxon>Clostridia</taxon>
        <taxon>Peptostreptococcales</taxon>
        <taxon>Anaerovoracaceae</taxon>
        <taxon>Anoxybacterium</taxon>
    </lineage>
</organism>
<keyword evidence="2" id="KW-1185">Reference proteome</keyword>
<sequence length="467" mass="52616">MIDRKSLKFKIWVYFLMFAALLMALLWFLQIFFLDTYYEEMKISETRKVARSIISKYGNEGLVEYISSISYKNDIFIHIESSDGTIIFSPGNSLQQRIPGNAYLSEMSVIRKNLINSGGNTTSIMLTDPGRKNNTLAYGAYLDNTPGNEVILYIFSPLFPVESTVDILANQLMYVTLISLILAFILSFLISNRVSRPIVNITNSATKLAEGNYAVTFEGGQYSEIARLADTLNYTSRELAKSDNLHKDLIANVSHDLRTPLTMVKSYAEMVRDLSGDNPEKRTAHLQVIIDEADRLNLLVSDLLVLSKMQSGVESLHLSKFAVRDTIISILNTYYLLFEQEGFEISIDCNSDIIVTGDEFRIRQVISNLVSNAVRYSTDQKSIKIRVRESAGRVRCEVSDSGQGIPDDELEHIWDRYYKSSSNVSRNTSGTGLGLSIVKEILLLHHAKFGVESKVGTGSTFWFELEK</sequence>
<proteinExistence type="predicted"/>
<evidence type="ECO:0000313" key="2">
    <source>
        <dbReference type="Proteomes" id="UP000594014"/>
    </source>
</evidence>
<gene>
    <name evidence="1" type="ORF">FRZ06_19590</name>
</gene>
<protein>
    <submittedName>
        <fullName evidence="1">HAMP domain-containing protein</fullName>
    </submittedName>
</protein>
<name>A0ACD1AGB5_9FIRM</name>
<dbReference type="Proteomes" id="UP000594014">
    <property type="component" value="Chromosome"/>
</dbReference>
<reference evidence="1" key="1">
    <citation type="submission" date="2019-08" db="EMBL/GenBank/DDBJ databases">
        <title>Genome sequence of Clostridiales bacterium MT110.</title>
        <authorList>
            <person name="Cao J."/>
        </authorList>
    </citation>
    <scope>NUCLEOTIDE SEQUENCE</scope>
    <source>
        <strain evidence="1">MT110</strain>
    </source>
</reference>